<dbReference type="Pfam" id="PF00665">
    <property type="entry name" value="rve"/>
    <property type="match status" value="1"/>
</dbReference>
<dbReference type="Pfam" id="PF13976">
    <property type="entry name" value="gag_pre-integrs"/>
    <property type="match status" value="1"/>
</dbReference>
<evidence type="ECO:0000259" key="4">
    <source>
        <dbReference type="PROSITE" id="PS50158"/>
    </source>
</evidence>
<dbReference type="InterPro" id="IPR001878">
    <property type="entry name" value="Znf_CCHC"/>
</dbReference>
<dbReference type="InterPro" id="IPR025724">
    <property type="entry name" value="GAG-pre-integrase_dom"/>
</dbReference>
<feature type="region of interest" description="Disordered" evidence="3">
    <location>
        <begin position="204"/>
        <end position="231"/>
    </location>
</feature>
<dbReference type="Pfam" id="PF22936">
    <property type="entry name" value="Pol_BBD"/>
    <property type="match status" value="1"/>
</dbReference>
<feature type="domain" description="Integrase catalytic" evidence="5">
    <location>
        <begin position="464"/>
        <end position="631"/>
    </location>
</feature>
<evidence type="ECO:0008006" key="8">
    <source>
        <dbReference type="Google" id="ProtNLM"/>
    </source>
</evidence>
<organism evidence="6 7">
    <name type="scientific">Castilleja foliolosa</name>
    <dbReference type="NCBI Taxonomy" id="1961234"/>
    <lineage>
        <taxon>Eukaryota</taxon>
        <taxon>Viridiplantae</taxon>
        <taxon>Streptophyta</taxon>
        <taxon>Embryophyta</taxon>
        <taxon>Tracheophyta</taxon>
        <taxon>Spermatophyta</taxon>
        <taxon>Magnoliopsida</taxon>
        <taxon>eudicotyledons</taxon>
        <taxon>Gunneridae</taxon>
        <taxon>Pentapetalae</taxon>
        <taxon>asterids</taxon>
        <taxon>lamiids</taxon>
        <taxon>Lamiales</taxon>
        <taxon>Orobanchaceae</taxon>
        <taxon>Pedicularideae</taxon>
        <taxon>Castillejinae</taxon>
        <taxon>Castilleja</taxon>
    </lineage>
</organism>
<dbReference type="Proteomes" id="UP001632038">
    <property type="component" value="Unassembled WGS sequence"/>
</dbReference>
<dbReference type="InterPro" id="IPR036875">
    <property type="entry name" value="Znf_CCHC_sf"/>
</dbReference>
<dbReference type="InterPro" id="IPR012337">
    <property type="entry name" value="RNaseH-like_sf"/>
</dbReference>
<dbReference type="GO" id="GO:0008270">
    <property type="term" value="F:zinc ion binding"/>
    <property type="evidence" value="ECO:0007669"/>
    <property type="project" value="UniProtKB-KW"/>
</dbReference>
<dbReference type="Pfam" id="PF14223">
    <property type="entry name" value="Retrotran_gag_2"/>
    <property type="match status" value="1"/>
</dbReference>
<dbReference type="InterPro" id="IPR054722">
    <property type="entry name" value="PolX-like_BBD"/>
</dbReference>
<dbReference type="InterPro" id="IPR001584">
    <property type="entry name" value="Integrase_cat-core"/>
</dbReference>
<dbReference type="EMBL" id="JAVIJP010000054">
    <property type="protein sequence ID" value="KAL3623657.1"/>
    <property type="molecule type" value="Genomic_DNA"/>
</dbReference>
<sequence>MSSAKCEFDKFSGENDFTLWRIKMKALMVHQGIAAALDATALSTIEDDGARAEMQSKAHSVLILSLGDEVLREVSDESTALAIWEKLEQIYMKKSLANRLYLKKKLYTLQMESGKEIRKHMDEYNKILLDLNAVGVKIDEEDQAIILLSSLPKSYEHIVDTMLYGKETLTMTEVKSVLNSKEIQKKSEFKNEGNSEVLFTQRGRSDKKEFAKRNNSKNRSKSKGPSQRKCWHCKKEGHIRKFCPDRKKYNSDRKSEFGDASVASEGYDSADVLTVSECKGREDWVLDSGATFHMCPSKDLFEELTEAEGGKVVLGNDGVCTIKGTGSIRFKLSSGEERLLTSVCYVPDLRRNLISVGMLDDLGYDIKASQGRIKILKGSLVMLKGIKKNEIYILEGKVIVGYASVAVNDMTRLWHSRLGHISERGLNEMNKQGLFGKDTTKKLEFCENCVLGKSKRVKFESAVHNTNEVLEYIHSDLWGPSRVETLGGARYFLSIIDDCSRKVWIYLLKTKDEVFKTFKTWKTLVELQSGKKVKKLRTDNGLEFVSNEFNTFCREHGIARHKTVRLTPQQNGLAERMNRTLLERVRCMLLGAGVAKQFWGEAVTTACYLINRSPSSAIKFKCPQEIWSGTKPDLKNLRVFGCAAYAHIKQDKLQARALKCIFLGYPTGVKGYRLWCIEPNERRMVISRDVTFNELEMPLKMNQPLNSLSKGDSKVEVELRQEEKINQQPEDEEETENQNSDQSSDNDYQLVRDREKRTVKPTQRYGYADLIAYALSAECTSEPDTFEEAIHCKERDKWLKAM</sequence>
<evidence type="ECO:0000313" key="7">
    <source>
        <dbReference type="Proteomes" id="UP001632038"/>
    </source>
</evidence>
<keyword evidence="2" id="KW-0862">Zinc</keyword>
<keyword evidence="2" id="KW-0479">Metal-binding</keyword>
<feature type="compositionally biased region" description="Polar residues" evidence="3">
    <location>
        <begin position="737"/>
        <end position="747"/>
    </location>
</feature>
<dbReference type="GO" id="GO:0006508">
    <property type="term" value="P:proteolysis"/>
    <property type="evidence" value="ECO:0007669"/>
    <property type="project" value="UniProtKB-KW"/>
</dbReference>
<dbReference type="Gene3D" id="3.30.420.10">
    <property type="entry name" value="Ribonuclease H-like superfamily/Ribonuclease H"/>
    <property type="match status" value="1"/>
</dbReference>
<evidence type="ECO:0000256" key="3">
    <source>
        <dbReference type="SAM" id="MobiDB-lite"/>
    </source>
</evidence>
<dbReference type="PANTHER" id="PTHR42648">
    <property type="entry name" value="TRANSPOSASE, PUTATIVE-RELATED"/>
    <property type="match status" value="1"/>
</dbReference>
<dbReference type="InterPro" id="IPR057670">
    <property type="entry name" value="SH3_retrovirus"/>
</dbReference>
<keyword evidence="1" id="KW-0645">Protease</keyword>
<name>A0ABD3C4B6_9LAMI</name>
<gene>
    <name evidence="6" type="ORF">CASFOL_032473</name>
</gene>
<dbReference type="SUPFAM" id="SSF53098">
    <property type="entry name" value="Ribonuclease H-like"/>
    <property type="match status" value="1"/>
</dbReference>
<dbReference type="InterPro" id="IPR039537">
    <property type="entry name" value="Retrotran_Ty1/copia-like"/>
</dbReference>
<feature type="domain" description="CCHC-type" evidence="4">
    <location>
        <begin position="228"/>
        <end position="245"/>
    </location>
</feature>
<dbReference type="SUPFAM" id="SSF57756">
    <property type="entry name" value="Retrovirus zinc finger-like domains"/>
    <property type="match status" value="1"/>
</dbReference>
<keyword evidence="1" id="KW-0378">Hydrolase</keyword>
<evidence type="ECO:0000256" key="2">
    <source>
        <dbReference type="PROSITE-ProRule" id="PRU00047"/>
    </source>
</evidence>
<dbReference type="PROSITE" id="PS50158">
    <property type="entry name" value="ZF_CCHC"/>
    <property type="match status" value="1"/>
</dbReference>
<accession>A0ABD3C4B6</accession>
<reference evidence="7" key="1">
    <citation type="journal article" date="2024" name="IScience">
        <title>Strigolactones Initiate the Formation of Haustorium-like Structures in Castilleja.</title>
        <authorList>
            <person name="Buerger M."/>
            <person name="Peterson D."/>
            <person name="Chory J."/>
        </authorList>
    </citation>
    <scope>NUCLEOTIDE SEQUENCE [LARGE SCALE GENOMIC DNA]</scope>
</reference>
<keyword evidence="2" id="KW-0863">Zinc-finger</keyword>
<keyword evidence="7" id="KW-1185">Reference proteome</keyword>
<evidence type="ECO:0000313" key="6">
    <source>
        <dbReference type="EMBL" id="KAL3623657.1"/>
    </source>
</evidence>
<dbReference type="Pfam" id="PF25597">
    <property type="entry name" value="SH3_retrovirus"/>
    <property type="match status" value="1"/>
</dbReference>
<feature type="region of interest" description="Disordered" evidence="3">
    <location>
        <begin position="724"/>
        <end position="755"/>
    </location>
</feature>
<dbReference type="InterPro" id="IPR036397">
    <property type="entry name" value="RNaseH_sf"/>
</dbReference>
<dbReference type="PROSITE" id="PS50994">
    <property type="entry name" value="INTEGRASE"/>
    <property type="match status" value="1"/>
</dbReference>
<dbReference type="PANTHER" id="PTHR42648:SF28">
    <property type="entry name" value="TRANSPOSON-ENCODED PROTEIN WITH RIBONUCLEASE H-LIKE AND RETROVIRUS ZINC FINGER-LIKE DOMAINS"/>
    <property type="match status" value="1"/>
</dbReference>
<protein>
    <recommendedName>
        <fullName evidence="8">Retrovirus-related Pol polyprotein from transposon TNT 1-94</fullName>
    </recommendedName>
</protein>
<dbReference type="GO" id="GO:0008233">
    <property type="term" value="F:peptidase activity"/>
    <property type="evidence" value="ECO:0007669"/>
    <property type="project" value="UniProtKB-KW"/>
</dbReference>
<proteinExistence type="predicted"/>
<evidence type="ECO:0000256" key="1">
    <source>
        <dbReference type="ARBA" id="ARBA00022670"/>
    </source>
</evidence>
<comment type="caution">
    <text evidence="6">The sequence shown here is derived from an EMBL/GenBank/DDBJ whole genome shotgun (WGS) entry which is preliminary data.</text>
</comment>
<dbReference type="AlphaFoldDB" id="A0ABD3C4B6"/>
<evidence type="ECO:0000259" key="5">
    <source>
        <dbReference type="PROSITE" id="PS50994"/>
    </source>
</evidence>